<sequence length="292" mass="32812">MQRPRPATAPKGVGRLRLLLYKSLHARGQRDLARALTNDAVLAILETHGVKAKDVVRIVPPRNSGAACNLIEYGVVRYISRNGQVGNQAQMEESRRRELQESLCKFLEACVDVVEGPNNEVLRLDARDEESIRASLREPMGRGEVPKGPLLRLVASRISPHFADVLRYLAHYNRVLYFYGSVEVITTWSLQDVLTRAARLPSPPKDITEAPKESAETHAMLAGQYKELTKAMQKTCLTSFLEYPWQFFWGTFNKSPADIRGITMAHYSACGGLSGERLGARARPWKRARQLE</sequence>
<evidence type="ECO:0000313" key="2">
    <source>
        <dbReference type="Proteomes" id="UP000241890"/>
    </source>
</evidence>
<dbReference type="AlphaFoldDB" id="A0A2R5GT99"/>
<organism evidence="1 2">
    <name type="scientific">Hondaea fermentalgiana</name>
    <dbReference type="NCBI Taxonomy" id="2315210"/>
    <lineage>
        <taxon>Eukaryota</taxon>
        <taxon>Sar</taxon>
        <taxon>Stramenopiles</taxon>
        <taxon>Bigyra</taxon>
        <taxon>Labyrinthulomycetes</taxon>
        <taxon>Thraustochytrida</taxon>
        <taxon>Thraustochytriidae</taxon>
        <taxon>Hondaea</taxon>
    </lineage>
</organism>
<evidence type="ECO:0000313" key="1">
    <source>
        <dbReference type="EMBL" id="GBG33549.1"/>
    </source>
</evidence>
<comment type="caution">
    <text evidence="1">The sequence shown here is derived from an EMBL/GenBank/DDBJ whole genome shotgun (WGS) entry which is preliminary data.</text>
</comment>
<dbReference type="Proteomes" id="UP000241890">
    <property type="component" value="Unassembled WGS sequence"/>
</dbReference>
<keyword evidence="2" id="KW-1185">Reference proteome</keyword>
<protein>
    <submittedName>
        <fullName evidence="1">Uncharacterized protein</fullName>
    </submittedName>
</protein>
<proteinExistence type="predicted"/>
<reference evidence="1 2" key="1">
    <citation type="submission" date="2017-12" db="EMBL/GenBank/DDBJ databases">
        <title>Sequencing, de novo assembly and annotation of complete genome of a new Thraustochytrid species, strain FCC1311.</title>
        <authorList>
            <person name="Sedici K."/>
            <person name="Godart F."/>
            <person name="Aiese Cigliano R."/>
            <person name="Sanseverino W."/>
            <person name="Barakat M."/>
            <person name="Ortet P."/>
            <person name="Marechal E."/>
            <person name="Cagnac O."/>
            <person name="Amato A."/>
        </authorList>
    </citation>
    <scope>NUCLEOTIDE SEQUENCE [LARGE SCALE GENOMIC DNA]</scope>
</reference>
<name>A0A2R5GT99_9STRA</name>
<dbReference type="InParanoid" id="A0A2R5GT99"/>
<gene>
    <name evidence="1" type="ORF">FCC1311_097722</name>
</gene>
<dbReference type="EMBL" id="BEYU01000162">
    <property type="protein sequence ID" value="GBG33549.1"/>
    <property type="molecule type" value="Genomic_DNA"/>
</dbReference>
<accession>A0A2R5GT99</accession>